<reference evidence="1 2" key="2">
    <citation type="submission" date="2011-11" db="EMBL/GenBank/DDBJ databases">
        <authorList>
            <consortium name="US DOE Joint Genome Institute"/>
            <person name="Lucas S."/>
            <person name="Han J."/>
            <person name="Lapidus A."/>
            <person name="Cheng J.-F."/>
            <person name="Goodwin L."/>
            <person name="Pitluck S."/>
            <person name="Peters L."/>
            <person name="Ovchinnikova G."/>
            <person name="Zhang X."/>
            <person name="Detter J.C."/>
            <person name="Han C."/>
            <person name="Tapia R."/>
            <person name="Land M."/>
            <person name="Hauser L."/>
            <person name="Kyrpides N."/>
            <person name="Ivanova N."/>
            <person name="Pagani I."/>
            <person name="Vogl K."/>
            <person name="Liu Z."/>
            <person name="Overmann J."/>
            <person name="Frigaard N.-U."/>
            <person name="Bryant D."/>
            <person name="Woyke T."/>
        </authorList>
    </citation>
    <scope>NUCLEOTIDE SEQUENCE [LARGE SCALE GENOMIC DNA]</scope>
    <source>
        <strain evidence="1 2">970</strain>
    </source>
</reference>
<evidence type="ECO:0000313" key="2">
    <source>
        <dbReference type="Proteomes" id="UP000002964"/>
    </source>
</evidence>
<proteinExistence type="predicted"/>
<name>H8Z3W6_9GAMM</name>
<dbReference type="Pfam" id="PF08837">
    <property type="entry name" value="DUF1810"/>
    <property type="match status" value="1"/>
</dbReference>
<dbReference type="SUPFAM" id="SSF140736">
    <property type="entry name" value="Rv1873-like"/>
    <property type="match status" value="1"/>
</dbReference>
<keyword evidence="2" id="KW-1185">Reference proteome</keyword>
<dbReference type="PIRSF" id="PIRSF008546">
    <property type="entry name" value="UCP008546"/>
    <property type="match status" value="1"/>
</dbReference>
<dbReference type="AlphaFoldDB" id="H8Z3W6"/>
<dbReference type="HOGENOM" id="CLU_124534_0_0_6"/>
<gene>
    <name evidence="1" type="ORF">Thi970DRAFT_04806</name>
</gene>
<dbReference type="OrthoDB" id="9801870at2"/>
<dbReference type="eggNOG" id="COG5579">
    <property type="taxonomic scope" value="Bacteria"/>
</dbReference>
<dbReference type="Proteomes" id="UP000002964">
    <property type="component" value="Unassembled WGS sequence"/>
</dbReference>
<dbReference type="RefSeq" id="WP_009151521.1">
    <property type="nucleotide sequence ID" value="NZ_CP121471.1"/>
</dbReference>
<reference evidence="2" key="1">
    <citation type="submission" date="2011-06" db="EMBL/GenBank/DDBJ databases">
        <authorList>
            <consortium name="US DOE Joint Genome Institute (JGI-PGF)"/>
            <person name="Lucas S."/>
            <person name="Han J."/>
            <person name="Lapidus A."/>
            <person name="Cheng J.-F."/>
            <person name="Goodwin L."/>
            <person name="Pitluck S."/>
            <person name="Peters L."/>
            <person name="Land M.L."/>
            <person name="Hauser L."/>
            <person name="Vogl K."/>
            <person name="Liu Z."/>
            <person name="Overmann J."/>
            <person name="Frigaard N.-U."/>
            <person name="Bryant D.A."/>
            <person name="Woyke T.J."/>
        </authorList>
    </citation>
    <scope>NUCLEOTIDE SEQUENCE [LARGE SCALE GENOMIC DNA]</scope>
    <source>
        <strain evidence="2">970</strain>
    </source>
</reference>
<dbReference type="Gene3D" id="1.25.40.380">
    <property type="entry name" value="Protein of unknown function DUF1810"/>
    <property type="match status" value="1"/>
</dbReference>
<organism evidence="1 2">
    <name type="scientific">Thiorhodovibrio frisius</name>
    <dbReference type="NCBI Taxonomy" id="631362"/>
    <lineage>
        <taxon>Bacteria</taxon>
        <taxon>Pseudomonadati</taxon>
        <taxon>Pseudomonadota</taxon>
        <taxon>Gammaproteobacteria</taxon>
        <taxon>Chromatiales</taxon>
        <taxon>Chromatiaceae</taxon>
        <taxon>Thiorhodovibrio</taxon>
    </lineage>
</organism>
<dbReference type="InterPro" id="IPR036287">
    <property type="entry name" value="Rv1873-like_sf"/>
</dbReference>
<dbReference type="InterPro" id="IPR014937">
    <property type="entry name" value="DUF1810"/>
</dbReference>
<protein>
    <recommendedName>
        <fullName evidence="3">Calpastatin</fullName>
    </recommendedName>
</protein>
<dbReference type="STRING" id="631362.Thi970DRAFT_04806"/>
<evidence type="ECO:0000313" key="1">
    <source>
        <dbReference type="EMBL" id="EIC21118.1"/>
    </source>
</evidence>
<evidence type="ECO:0008006" key="3">
    <source>
        <dbReference type="Google" id="ProtNLM"/>
    </source>
</evidence>
<dbReference type="EMBL" id="JH603170">
    <property type="protein sequence ID" value="EIC21118.1"/>
    <property type="molecule type" value="Genomic_DNA"/>
</dbReference>
<accession>H8Z3W6</accession>
<sequence length="153" mass="17267">MSTVEKAKGATDPYHLTRFIQAQEGNYVRALSEVNNGKKQSHWMWYIFPQFDGLGFSATSRQYSIKSITEAKAYLNHPILGIRLNECVQALLGLENRSAQEIFGSPDDMKLKSCATLFAYVSPPGSVFEQLLDQYYQGERDGKTISLLEQSVF</sequence>